<comment type="caution">
    <text evidence="1">The sequence shown here is derived from an EMBL/GenBank/DDBJ whole genome shotgun (WGS) entry which is preliminary data.</text>
</comment>
<dbReference type="AlphaFoldDB" id="X1AEF7"/>
<name>X1AEF7_9ZZZZ</name>
<proteinExistence type="predicted"/>
<gene>
    <name evidence="1" type="ORF">S01H4_21581</name>
</gene>
<feature type="non-terminal residue" evidence="1">
    <location>
        <position position="74"/>
    </location>
</feature>
<dbReference type="EMBL" id="BART01009788">
    <property type="protein sequence ID" value="GAG80980.1"/>
    <property type="molecule type" value="Genomic_DNA"/>
</dbReference>
<sequence length="74" mass="8054">MKEIIGKKMKEASALLVVVVMVLSAITVTANTSNNQPQTALSCANYVSQPQANMLDEDIWIHFDDGINYDAIGL</sequence>
<reference evidence="1" key="1">
    <citation type="journal article" date="2014" name="Front. Microbiol.">
        <title>High frequency of phylogenetically diverse reductive dehalogenase-homologous genes in deep subseafloor sedimentary metagenomes.</title>
        <authorList>
            <person name="Kawai M."/>
            <person name="Futagami T."/>
            <person name="Toyoda A."/>
            <person name="Takaki Y."/>
            <person name="Nishi S."/>
            <person name="Hori S."/>
            <person name="Arai W."/>
            <person name="Tsubouchi T."/>
            <person name="Morono Y."/>
            <person name="Uchiyama I."/>
            <person name="Ito T."/>
            <person name="Fujiyama A."/>
            <person name="Inagaki F."/>
            <person name="Takami H."/>
        </authorList>
    </citation>
    <scope>NUCLEOTIDE SEQUENCE</scope>
    <source>
        <strain evidence="1">Expedition CK06-06</strain>
    </source>
</reference>
<evidence type="ECO:0000313" key="1">
    <source>
        <dbReference type="EMBL" id="GAG80980.1"/>
    </source>
</evidence>
<organism evidence="1">
    <name type="scientific">marine sediment metagenome</name>
    <dbReference type="NCBI Taxonomy" id="412755"/>
    <lineage>
        <taxon>unclassified sequences</taxon>
        <taxon>metagenomes</taxon>
        <taxon>ecological metagenomes</taxon>
    </lineage>
</organism>
<accession>X1AEF7</accession>
<protein>
    <submittedName>
        <fullName evidence="1">Uncharacterized protein</fullName>
    </submittedName>
</protein>